<accession>A0A285B3U9</accession>
<organism evidence="1 2">
    <name type="scientific">Klebsiella grimontii</name>
    <dbReference type="NCBI Taxonomy" id="2058152"/>
    <lineage>
        <taxon>Bacteria</taxon>
        <taxon>Pseudomonadati</taxon>
        <taxon>Pseudomonadota</taxon>
        <taxon>Gammaproteobacteria</taxon>
        <taxon>Enterobacterales</taxon>
        <taxon>Enterobacteriaceae</taxon>
        <taxon>Klebsiella/Raoultella group</taxon>
        <taxon>Klebsiella</taxon>
    </lineage>
</organism>
<proteinExistence type="predicted"/>
<evidence type="ECO:0000313" key="2">
    <source>
        <dbReference type="Proteomes" id="UP000220639"/>
    </source>
</evidence>
<protein>
    <submittedName>
        <fullName evidence="1">Uncharacterized protein</fullName>
    </submittedName>
</protein>
<name>A0A285B3U9_9ENTR</name>
<dbReference type="EMBL" id="FZTC01000019">
    <property type="protein sequence ID" value="SNU35552.1"/>
    <property type="molecule type" value="Genomic_DNA"/>
</dbReference>
<sequence>MTCSYQAPFAFVNAITIYTATNKRYLNESTDLIVISVQCSCKNRIYIIVEGLVFNKDLTTIVVTSA</sequence>
<gene>
    <name evidence="1" type="ORF">KOSB73_260276</name>
</gene>
<dbReference type="Proteomes" id="UP000220639">
    <property type="component" value="Unassembled WGS sequence"/>
</dbReference>
<evidence type="ECO:0000313" key="1">
    <source>
        <dbReference type="EMBL" id="SNU35552.1"/>
    </source>
</evidence>
<dbReference type="AlphaFoldDB" id="A0A285B3U9"/>
<reference evidence="2" key="1">
    <citation type="submission" date="2017-08" db="EMBL/GenBank/DDBJ databases">
        <authorList>
            <person name="Brisse S."/>
        </authorList>
    </citation>
    <scope>NUCLEOTIDE SEQUENCE [LARGE SCALE GENOMIC DNA]</scope>
    <source>
        <strain evidence="2">06D021</strain>
    </source>
</reference>